<name>A0A1G4X255_9MYCO</name>
<dbReference type="Proteomes" id="UP000515498">
    <property type="component" value="Chromosome"/>
</dbReference>
<accession>A0A1G4X255</accession>
<reference evidence="3" key="1">
    <citation type="submission" date="2016-10" db="EMBL/GenBank/DDBJ databases">
        <authorList>
            <person name="de Groot N.N."/>
        </authorList>
    </citation>
    <scope>NUCLEOTIDE SEQUENCE [LARGE SCALE GENOMIC DNA]</scope>
    <source>
        <strain evidence="3">UNC267MFSha1.1M11</strain>
    </source>
</reference>
<reference evidence="4" key="2">
    <citation type="submission" date="2016-10" db="EMBL/GenBank/DDBJ databases">
        <authorList>
            <person name="Varghese N."/>
            <person name="Submissions S."/>
        </authorList>
    </citation>
    <scope>NUCLEOTIDE SEQUENCE [LARGE SCALE GENOMIC DNA]</scope>
    <source>
        <strain evidence="4">UNC267MFSha1.1M11</strain>
    </source>
</reference>
<organism evidence="3 4">
    <name type="scientific">Mycolicibacterium fluoranthenivorans</name>
    <dbReference type="NCBI Taxonomy" id="258505"/>
    <lineage>
        <taxon>Bacteria</taxon>
        <taxon>Bacillati</taxon>
        <taxon>Actinomycetota</taxon>
        <taxon>Actinomycetes</taxon>
        <taxon>Mycobacteriales</taxon>
        <taxon>Mycobacteriaceae</taxon>
        <taxon>Mycolicibacterium</taxon>
    </lineage>
</organism>
<keyword evidence="3" id="KW-0808">Transferase</keyword>
<evidence type="ECO:0000313" key="2">
    <source>
        <dbReference type="EMBL" id="QNJ91102.1"/>
    </source>
</evidence>
<dbReference type="EMBL" id="CP059894">
    <property type="protein sequence ID" value="QNJ91102.1"/>
    <property type="molecule type" value="Genomic_DNA"/>
</dbReference>
<dbReference type="Gene3D" id="3.30.200.20">
    <property type="entry name" value="Phosphorylase Kinase, domain 1"/>
    <property type="match status" value="1"/>
</dbReference>
<sequence>MTDKTIERSTDARWDGLEAPWPTLFAWVERTTGGRILEWKRQARWRPAWFLTVEIDGELRRLYARCQREEAMPWTRTLSLRREYDIMRVLYDEGVTVPAPLAFCEEPEAILMASVDGRDRFDERDNPRVRDLVIADYVRRLVAAHRLDTRPFEAIGLSKPSTPQDIGYMGFGLSEKWYREVKPAPDPVIEFIVAWLHRHVPAHRHEVSWIHFDAGQFLHADEHVTALMDVEFSCLGDPMADLGAMRMRDTAQPIGDLTHAYTVYANESGQPIDRAVVNFHAVRFALLTAMLSAGTRADPPAEFDLAQWQAWSLMSLTLCLEIIAEESGFELDPPPALTYPTIRNDPAHLAVQRIVDDILADENLDDHAGFRLRVVRDLLPGLQRSAQAMSYVDALDQVEADELLGFAPRDWRQTDEELEDFVRQHGATRETEVARLLVRRLRRQIDLIEPGMRDVREFRVQRIDWAAIPTK</sequence>
<dbReference type="STRING" id="1502745.SAMN02799620_05943"/>
<evidence type="ECO:0000313" key="4">
    <source>
        <dbReference type="Proteomes" id="UP000199707"/>
    </source>
</evidence>
<evidence type="ECO:0000259" key="1">
    <source>
        <dbReference type="Pfam" id="PF01636"/>
    </source>
</evidence>
<reference evidence="2 5" key="3">
    <citation type="submission" date="2020-07" db="EMBL/GenBank/DDBJ databases">
        <title>Draft genome sequence of four isobutane-metabolizing strains capable of cometabolically degrading diverse ether contaminants.</title>
        <authorList>
            <person name="Chen W."/>
            <person name="Faulkner N."/>
            <person name="Smith C."/>
            <person name="Hyman M."/>
        </authorList>
    </citation>
    <scope>NUCLEOTIDE SEQUENCE [LARGE SCALE GENOMIC DNA]</scope>
    <source>
        <strain evidence="2 5">2A</strain>
    </source>
</reference>
<dbReference type="RefSeq" id="WP_090364203.1">
    <property type="nucleotide sequence ID" value="NZ_CP059894.1"/>
</dbReference>
<dbReference type="InterPro" id="IPR002575">
    <property type="entry name" value="Aminoglycoside_PTrfase"/>
</dbReference>
<dbReference type="EMBL" id="FMUB01000017">
    <property type="protein sequence ID" value="SCX33392.1"/>
    <property type="molecule type" value="Genomic_DNA"/>
</dbReference>
<dbReference type="KEGG" id="mflu:HZU40_23150"/>
<dbReference type="AlphaFoldDB" id="A0A1G4X255"/>
<gene>
    <name evidence="2" type="ORF">HZU40_23150</name>
    <name evidence="3" type="ORF">SAMN02799620_05943</name>
</gene>
<feature type="domain" description="Aminoglycoside phosphotransferase" evidence="1">
    <location>
        <begin position="78"/>
        <end position="262"/>
    </location>
</feature>
<evidence type="ECO:0000313" key="5">
    <source>
        <dbReference type="Proteomes" id="UP000515498"/>
    </source>
</evidence>
<dbReference type="Proteomes" id="UP000199707">
    <property type="component" value="Unassembled WGS sequence"/>
</dbReference>
<dbReference type="SUPFAM" id="SSF56112">
    <property type="entry name" value="Protein kinase-like (PK-like)"/>
    <property type="match status" value="1"/>
</dbReference>
<dbReference type="PANTHER" id="PTHR21310">
    <property type="entry name" value="AMINOGLYCOSIDE PHOSPHOTRANSFERASE-RELATED-RELATED"/>
    <property type="match status" value="1"/>
</dbReference>
<proteinExistence type="predicted"/>
<dbReference type="GO" id="GO:0016740">
    <property type="term" value="F:transferase activity"/>
    <property type="evidence" value="ECO:0007669"/>
    <property type="project" value="UniProtKB-KW"/>
</dbReference>
<dbReference type="Pfam" id="PF01636">
    <property type="entry name" value="APH"/>
    <property type="match status" value="1"/>
</dbReference>
<dbReference type="PANTHER" id="PTHR21310:SF40">
    <property type="entry name" value="AMINOGLYCOSIDE PHOSPHOTRANSFERASE DOMAIN-CONTAINING PROTEIN-RELATED"/>
    <property type="match status" value="1"/>
</dbReference>
<dbReference type="Gene3D" id="3.90.1200.10">
    <property type="match status" value="1"/>
</dbReference>
<dbReference type="InterPro" id="IPR051678">
    <property type="entry name" value="AGP_Transferase"/>
</dbReference>
<evidence type="ECO:0000313" key="3">
    <source>
        <dbReference type="EMBL" id="SCX33392.1"/>
    </source>
</evidence>
<protein>
    <submittedName>
        <fullName evidence="2 3">Phosphotransferase</fullName>
    </submittedName>
</protein>
<dbReference type="InterPro" id="IPR011009">
    <property type="entry name" value="Kinase-like_dom_sf"/>
</dbReference>